<feature type="compositionally biased region" description="Basic and acidic residues" evidence="1">
    <location>
        <begin position="162"/>
        <end position="184"/>
    </location>
</feature>
<dbReference type="OrthoDB" id="6010489at2"/>
<protein>
    <recommendedName>
        <fullName evidence="4">Terminase</fullName>
    </recommendedName>
</protein>
<evidence type="ECO:0008006" key="4">
    <source>
        <dbReference type="Google" id="ProtNLM"/>
    </source>
</evidence>
<gene>
    <name evidence="2" type="ORF">E4U82_13785</name>
</gene>
<dbReference type="Proteomes" id="UP000298484">
    <property type="component" value="Unassembled WGS sequence"/>
</dbReference>
<reference evidence="2 3" key="1">
    <citation type="submission" date="2019-03" db="EMBL/GenBank/DDBJ databases">
        <title>Genome sequence of Lentibacillus salicampi ATCC BAA-719.</title>
        <authorList>
            <person name="Maclea K.S."/>
            <person name="Simoes Junior M."/>
        </authorList>
    </citation>
    <scope>NUCLEOTIDE SEQUENCE [LARGE SCALE GENOMIC DNA]</scope>
    <source>
        <strain evidence="2 3">ATCC BAA-719</strain>
    </source>
</reference>
<comment type="caution">
    <text evidence="2">The sequence shown here is derived from an EMBL/GenBank/DDBJ whole genome shotgun (WGS) entry which is preliminary data.</text>
</comment>
<evidence type="ECO:0000313" key="3">
    <source>
        <dbReference type="Proteomes" id="UP000298484"/>
    </source>
</evidence>
<evidence type="ECO:0000256" key="1">
    <source>
        <dbReference type="SAM" id="MobiDB-lite"/>
    </source>
</evidence>
<dbReference type="EMBL" id="SRHY01000028">
    <property type="protein sequence ID" value="TFJ92146.1"/>
    <property type="molecule type" value="Genomic_DNA"/>
</dbReference>
<sequence>MKHNSGGDFVAGRSSKPIQLIKSEGKSHRTKAELEHREKAEKSLYTGTNFREDPATKADPVAHKEFLRLRKLYKQIEFVDGLDQATINRYCQLKSQESMLQDLYNSVKVAMESYEDINKKMAHYEDMKEVLGKQNQVRDKMLKLEDRLFLNPVARMRAIPKQPEEKKKKSPMEEFMERKKNGTQ</sequence>
<dbReference type="InterPro" id="IPR006448">
    <property type="entry name" value="Phage_term_ssu_P27"/>
</dbReference>
<keyword evidence="3" id="KW-1185">Reference proteome</keyword>
<dbReference type="AlphaFoldDB" id="A0A4Y9A8I8"/>
<organism evidence="2 3">
    <name type="scientific">Lentibacillus salicampi</name>
    <dbReference type="NCBI Taxonomy" id="175306"/>
    <lineage>
        <taxon>Bacteria</taxon>
        <taxon>Bacillati</taxon>
        <taxon>Bacillota</taxon>
        <taxon>Bacilli</taxon>
        <taxon>Bacillales</taxon>
        <taxon>Bacillaceae</taxon>
        <taxon>Lentibacillus</taxon>
    </lineage>
</organism>
<feature type="region of interest" description="Disordered" evidence="1">
    <location>
        <begin position="20"/>
        <end position="40"/>
    </location>
</feature>
<evidence type="ECO:0000313" key="2">
    <source>
        <dbReference type="EMBL" id="TFJ92146.1"/>
    </source>
</evidence>
<feature type="region of interest" description="Disordered" evidence="1">
    <location>
        <begin position="159"/>
        <end position="184"/>
    </location>
</feature>
<dbReference type="Pfam" id="PF05119">
    <property type="entry name" value="Terminase_4"/>
    <property type="match status" value="1"/>
</dbReference>
<proteinExistence type="predicted"/>
<feature type="compositionally biased region" description="Basic and acidic residues" evidence="1">
    <location>
        <begin position="23"/>
        <end position="40"/>
    </location>
</feature>
<accession>A0A4Y9A8I8</accession>
<name>A0A4Y9A8I8_9BACI</name>